<feature type="transmembrane region" description="Helical" evidence="8">
    <location>
        <begin position="83"/>
        <end position="103"/>
    </location>
</feature>
<dbReference type="EMBL" id="JAHCVJ010000001">
    <property type="protein sequence ID" value="MBT0663427.1"/>
    <property type="molecule type" value="Genomic_DNA"/>
</dbReference>
<dbReference type="PANTHER" id="PTHR33908">
    <property type="entry name" value="MANNOSYLTRANSFERASE YKCB-RELATED"/>
    <property type="match status" value="1"/>
</dbReference>
<reference evidence="10 11" key="1">
    <citation type="submission" date="2021-05" db="EMBL/GenBank/DDBJ databases">
        <title>The draft genome of Geobacter pelophilus DSM 12255.</title>
        <authorList>
            <person name="Xu Z."/>
            <person name="Masuda Y."/>
            <person name="Itoh H."/>
            <person name="Senoo K."/>
        </authorList>
    </citation>
    <scope>NUCLEOTIDE SEQUENCE [LARGE SCALE GENOMIC DNA]</scope>
    <source>
        <strain evidence="10 11">DSM 12255</strain>
    </source>
</reference>
<feature type="transmembrane region" description="Helical" evidence="8">
    <location>
        <begin position="115"/>
        <end position="148"/>
    </location>
</feature>
<evidence type="ECO:0000259" key="9">
    <source>
        <dbReference type="Pfam" id="PF13231"/>
    </source>
</evidence>
<comment type="subcellular location">
    <subcellularLocation>
        <location evidence="1">Cell membrane</location>
        <topology evidence="1">Multi-pass membrane protein</topology>
    </subcellularLocation>
</comment>
<feature type="transmembrane region" description="Helical" evidence="8">
    <location>
        <begin position="241"/>
        <end position="263"/>
    </location>
</feature>
<accession>A0AAW4L6I7</accession>
<evidence type="ECO:0000313" key="11">
    <source>
        <dbReference type="Proteomes" id="UP000811899"/>
    </source>
</evidence>
<evidence type="ECO:0000256" key="3">
    <source>
        <dbReference type="ARBA" id="ARBA00022676"/>
    </source>
</evidence>
<evidence type="ECO:0000256" key="4">
    <source>
        <dbReference type="ARBA" id="ARBA00022679"/>
    </source>
</evidence>
<dbReference type="Pfam" id="PF13231">
    <property type="entry name" value="PMT_2"/>
    <property type="match status" value="1"/>
</dbReference>
<dbReference type="InterPro" id="IPR050297">
    <property type="entry name" value="LipidA_mod_glycosyltrf_83"/>
</dbReference>
<comment type="caution">
    <text evidence="10">The sequence shown here is derived from an EMBL/GenBank/DDBJ whole genome shotgun (WGS) entry which is preliminary data.</text>
</comment>
<dbReference type="GO" id="GO:0009103">
    <property type="term" value="P:lipopolysaccharide biosynthetic process"/>
    <property type="evidence" value="ECO:0007669"/>
    <property type="project" value="UniProtKB-ARBA"/>
</dbReference>
<evidence type="ECO:0000256" key="7">
    <source>
        <dbReference type="ARBA" id="ARBA00023136"/>
    </source>
</evidence>
<feature type="transmembrane region" description="Helical" evidence="8">
    <location>
        <begin position="193"/>
        <end position="214"/>
    </location>
</feature>
<feature type="transmembrane region" description="Helical" evidence="8">
    <location>
        <begin position="160"/>
        <end position="186"/>
    </location>
</feature>
<feature type="transmembrane region" description="Helical" evidence="8">
    <location>
        <begin position="306"/>
        <end position="331"/>
    </location>
</feature>
<evidence type="ECO:0000313" key="10">
    <source>
        <dbReference type="EMBL" id="MBT0663427.1"/>
    </source>
</evidence>
<dbReference type="GO" id="GO:0005886">
    <property type="term" value="C:plasma membrane"/>
    <property type="evidence" value="ECO:0007669"/>
    <property type="project" value="UniProtKB-SubCell"/>
</dbReference>
<evidence type="ECO:0000256" key="1">
    <source>
        <dbReference type="ARBA" id="ARBA00004651"/>
    </source>
</evidence>
<keyword evidence="7 8" id="KW-0472">Membrane</keyword>
<feature type="transmembrane region" description="Helical" evidence="8">
    <location>
        <begin position="338"/>
        <end position="359"/>
    </location>
</feature>
<evidence type="ECO:0000256" key="8">
    <source>
        <dbReference type="SAM" id="Phobius"/>
    </source>
</evidence>
<dbReference type="EC" id="2.4.-.-" evidence="10"/>
<feature type="transmembrane region" description="Helical" evidence="8">
    <location>
        <begin position="275"/>
        <end position="294"/>
    </location>
</feature>
<keyword evidence="3 10" id="KW-0328">Glycosyltransferase</keyword>
<keyword evidence="5 8" id="KW-0812">Transmembrane</keyword>
<organism evidence="10 11">
    <name type="scientific">Geoanaerobacter pelophilus</name>
    <dbReference type="NCBI Taxonomy" id="60036"/>
    <lineage>
        <taxon>Bacteria</taxon>
        <taxon>Pseudomonadati</taxon>
        <taxon>Thermodesulfobacteriota</taxon>
        <taxon>Desulfuromonadia</taxon>
        <taxon>Geobacterales</taxon>
        <taxon>Geobacteraceae</taxon>
        <taxon>Geoanaerobacter</taxon>
    </lineage>
</organism>
<dbReference type="GO" id="GO:0016763">
    <property type="term" value="F:pentosyltransferase activity"/>
    <property type="evidence" value="ECO:0007669"/>
    <property type="project" value="TreeGrafter"/>
</dbReference>
<name>A0AAW4L6I7_9BACT</name>
<proteinExistence type="predicted"/>
<protein>
    <submittedName>
        <fullName evidence="10">Glycosyltransferase family 39 protein</fullName>
        <ecNumber evidence="10">2.4.-.-</ecNumber>
    </submittedName>
</protein>
<keyword evidence="11" id="KW-1185">Reference proteome</keyword>
<evidence type="ECO:0000256" key="5">
    <source>
        <dbReference type="ARBA" id="ARBA00022692"/>
    </source>
</evidence>
<keyword evidence="2" id="KW-1003">Cell membrane</keyword>
<evidence type="ECO:0000256" key="6">
    <source>
        <dbReference type="ARBA" id="ARBA00022989"/>
    </source>
</evidence>
<feature type="domain" description="Glycosyltransferase RgtA/B/C/D-like" evidence="9">
    <location>
        <begin position="62"/>
        <end position="210"/>
    </location>
</feature>
<keyword evidence="4 10" id="KW-0808">Transferase</keyword>
<keyword evidence="6 8" id="KW-1133">Transmembrane helix</keyword>
<dbReference type="AlphaFoldDB" id="A0AAW4L6I7"/>
<dbReference type="Proteomes" id="UP000811899">
    <property type="component" value="Unassembled WGS sequence"/>
</dbReference>
<dbReference type="InterPro" id="IPR038731">
    <property type="entry name" value="RgtA/B/C-like"/>
</dbReference>
<sequence>MMLLSVVCLICLIPFIGKPLHIDDPLYVWTAKQIAVAPTDFYGYRINWDWGVELPASDIIKNPPGMSYLLALAGVAGNWSETWLHLLVVVISLFLILGTYCLARELEADPLVAALVTLCTPLFMMSATVVMGDILMATSWLWAVFFWIRGGRTSSHACLVVAALLVSVSFFTKYFGICLVPLLLCYQLIKRKNLALCLPYLLLPVLAVVVYQLWTAGLYGRGLLFDAARFSVASKGGKLSLFGQGFVCLVFTGGGMLSLVSLLPLVPGARKACSCLFVLFLVISSVLFLQGGYAGRPFAGPEGFQWLQLLHAALFGAVGTALIALLLWAVIVDRSAETLFLVLWIAGTLVFTAYLNWTISGRNLLPSLPAVGILAGRLLPVTVNSRSPVLRYGFFGPVLLLSLMVAWGDKSHAESARLAAVRAGSLKTSASQKLYFQGHWGFQYYLQLLGGVPADTRNMAGNRGDVLAIPANNSFTRMPDMNAVDLLETVTYRAGQLVSVMNPAAGAGYYASARGPLPYLFAKKHDETYYVFRYR</sequence>
<gene>
    <name evidence="10" type="ORF">KI809_03850</name>
</gene>
<feature type="transmembrane region" description="Helical" evidence="8">
    <location>
        <begin position="389"/>
        <end position="408"/>
    </location>
</feature>
<dbReference type="PANTHER" id="PTHR33908:SF11">
    <property type="entry name" value="MEMBRANE PROTEIN"/>
    <property type="match status" value="1"/>
</dbReference>
<evidence type="ECO:0000256" key="2">
    <source>
        <dbReference type="ARBA" id="ARBA00022475"/>
    </source>
</evidence>